<evidence type="ECO:0000313" key="4">
    <source>
        <dbReference type="Proteomes" id="UP000184001"/>
    </source>
</evidence>
<evidence type="ECO:0000313" key="3">
    <source>
        <dbReference type="EMBL" id="SHJ28981.1"/>
    </source>
</evidence>
<comment type="caution">
    <text evidence="3">The sequence shown here is derived from an EMBL/GenBank/DDBJ whole genome shotgun (WGS) entry which is preliminary data.</text>
</comment>
<accession>A0A8G2F885</accession>
<dbReference type="PANTHER" id="PTHR30576:SF20">
    <property type="entry name" value="QUINOVOSAMINEPHOSPHOTRANSFERAE-RELATED"/>
    <property type="match status" value="1"/>
</dbReference>
<organism evidence="3 4">
    <name type="scientific">Halodesulfovibrio aestuarii</name>
    <dbReference type="NCBI Taxonomy" id="126333"/>
    <lineage>
        <taxon>Bacteria</taxon>
        <taxon>Pseudomonadati</taxon>
        <taxon>Thermodesulfobacteriota</taxon>
        <taxon>Desulfovibrionia</taxon>
        <taxon>Desulfovibrionales</taxon>
        <taxon>Desulfovibrionaceae</taxon>
        <taxon>Halodesulfovibrio</taxon>
    </lineage>
</organism>
<proteinExistence type="inferred from homology"/>
<dbReference type="GO" id="GO:0016780">
    <property type="term" value="F:phosphotransferase activity, for other substituted phosphate groups"/>
    <property type="evidence" value="ECO:0007669"/>
    <property type="project" value="TreeGrafter"/>
</dbReference>
<dbReference type="PANTHER" id="PTHR30576">
    <property type="entry name" value="COLANIC BIOSYNTHESIS UDP-GLUCOSE LIPID CARRIER TRANSFERASE"/>
    <property type="match status" value="1"/>
</dbReference>
<dbReference type="InterPro" id="IPR003362">
    <property type="entry name" value="Bact_transf"/>
</dbReference>
<dbReference type="Pfam" id="PF02397">
    <property type="entry name" value="Bac_transf"/>
    <property type="match status" value="1"/>
</dbReference>
<keyword evidence="3" id="KW-0808">Transferase</keyword>
<dbReference type="RefSeq" id="WP_034606096.1">
    <property type="nucleotide sequence ID" value="NZ_CP192219.1"/>
</dbReference>
<name>A0A8G2F885_9BACT</name>
<comment type="similarity">
    <text evidence="1">Belongs to the bacterial sugar transferase family.</text>
</comment>
<dbReference type="EMBL" id="FQZR01000004">
    <property type="protein sequence ID" value="SHJ28981.1"/>
    <property type="molecule type" value="Genomic_DNA"/>
</dbReference>
<dbReference type="Proteomes" id="UP000184001">
    <property type="component" value="Unassembled WGS sequence"/>
</dbReference>
<protein>
    <submittedName>
        <fullName evidence="3">Sugar transferase involved in LPS biosynthesis (Colanic, teichoic acid)</fullName>
    </submittedName>
</protein>
<feature type="domain" description="Bacterial sugar transferase" evidence="2">
    <location>
        <begin position="4"/>
        <end position="196"/>
    </location>
</feature>
<sequence length="199" mass="23149">MTVKRCFDLLCSSVGLLALSPFFLIIAFRIKRDSFGPVFFRQERVGKNGVPFKIHKFRTMIVDSEMQGRLTVGKDSRITASGHFLRKYKLDELPQLIDVWRGDMSLVGPRPEVQEFINCYSDSDRRIILSVLPGITDLASISLVDENELLTKYDDPHSAYVNILLPMKRDYYLDYIKKQSFLFDLKIIFLTFYKVLRFS</sequence>
<gene>
    <name evidence="3" type="ORF">SAMN05660830_02089</name>
</gene>
<evidence type="ECO:0000256" key="1">
    <source>
        <dbReference type="ARBA" id="ARBA00006464"/>
    </source>
</evidence>
<evidence type="ECO:0000259" key="2">
    <source>
        <dbReference type="Pfam" id="PF02397"/>
    </source>
</evidence>
<dbReference type="AlphaFoldDB" id="A0A8G2F885"/>
<reference evidence="3 4" key="1">
    <citation type="submission" date="2016-11" db="EMBL/GenBank/DDBJ databases">
        <authorList>
            <person name="Varghese N."/>
            <person name="Submissions S."/>
        </authorList>
    </citation>
    <scope>NUCLEOTIDE SEQUENCE [LARGE SCALE GENOMIC DNA]</scope>
    <source>
        <strain evidence="3 4">DSM 17919</strain>
    </source>
</reference>